<feature type="domain" description="WxL Interacting Protein host binding" evidence="2">
    <location>
        <begin position="170"/>
        <end position="284"/>
    </location>
</feature>
<evidence type="ECO:0000259" key="2">
    <source>
        <dbReference type="Pfam" id="PF11797"/>
    </source>
</evidence>
<accession>A0A1K2I968</accession>
<protein>
    <submittedName>
        <fullName evidence="3">Cell surface protein</fullName>
    </submittedName>
</protein>
<proteinExistence type="predicted"/>
<name>A0A1K2I968_9LACO</name>
<reference evidence="3" key="1">
    <citation type="submission" date="2016-11" db="EMBL/GenBank/DDBJ databases">
        <authorList>
            <person name="Jaros S."/>
            <person name="Januszkiewicz K."/>
            <person name="Wedrychowicz H."/>
        </authorList>
    </citation>
    <scope>NUCLEOTIDE SEQUENCE</scope>
    <source>
        <strain evidence="3">ACA-DC 565</strain>
    </source>
</reference>
<evidence type="ECO:0000313" key="3">
    <source>
        <dbReference type="EMBL" id="SFZ88862.1"/>
    </source>
</evidence>
<dbReference type="EMBL" id="LT634362">
    <property type="protein sequence ID" value="SFZ88862.1"/>
    <property type="molecule type" value="Genomic_DNA"/>
</dbReference>
<organism evidence="3">
    <name type="scientific">Loigolactobacillus rennini</name>
    <dbReference type="NCBI Taxonomy" id="238013"/>
    <lineage>
        <taxon>Bacteria</taxon>
        <taxon>Bacillati</taxon>
        <taxon>Bacillota</taxon>
        <taxon>Bacilli</taxon>
        <taxon>Lactobacillales</taxon>
        <taxon>Lactobacillaceae</taxon>
        <taxon>Loigolactobacillus</taxon>
    </lineage>
</organism>
<dbReference type="AlphaFoldDB" id="A0A1K2I968"/>
<sequence>MIKHSKILLGVICSVLLGLLALVAVKLAPVQAAGAGFAVEAQPNQAQYDQNVTYFDLKLAPKQQTTLKVKVINETAKPLRLRAEPNTGYTADAGNEVYDKQRPEQQLSKAPYQLTDLLGGPQKVTLAPHEKRVLAFPLTMPDKPFNGVLEGALYFDKLNQDEKPQATNRKQFQIRNRYAVVLGVVLRSSEGQMVSPNLKLNRVKVGTDKASRFSPAVKANLENTRANWMRGLKISSKVSRNQKTLYKTSGDQVDMAANSNFDYAISTNHERLKAGRYKLHLVAQLD</sequence>
<dbReference type="Pfam" id="PF06030">
    <property type="entry name" value="WxLIP_PGBD"/>
    <property type="match status" value="1"/>
</dbReference>
<feature type="domain" description="WxL Interacting Protein peptidoglycan binding" evidence="1">
    <location>
        <begin position="37"/>
        <end position="156"/>
    </location>
</feature>
<evidence type="ECO:0000259" key="1">
    <source>
        <dbReference type="Pfam" id="PF06030"/>
    </source>
</evidence>
<dbReference type="Pfam" id="PF11797">
    <property type="entry name" value="WxLIP_HBD"/>
    <property type="match status" value="1"/>
</dbReference>
<dbReference type="InterPro" id="IPR021759">
    <property type="entry name" value="WxLIP_HBD"/>
</dbReference>
<dbReference type="InterPro" id="IPR010317">
    <property type="entry name" value="WxLIP_PGBD"/>
</dbReference>
<gene>
    <name evidence="3" type="ORF">LREN565_1975</name>
</gene>